<dbReference type="InterPro" id="IPR036964">
    <property type="entry name" value="RASGEF_cat_dom_sf"/>
</dbReference>
<dbReference type="AlphaFoldDB" id="A0A0N4W8A5"/>
<dbReference type="Proteomes" id="UP000268014">
    <property type="component" value="Unassembled WGS sequence"/>
</dbReference>
<evidence type="ECO:0000256" key="1">
    <source>
        <dbReference type="SAM" id="MobiDB-lite"/>
    </source>
</evidence>
<feature type="region of interest" description="Disordered" evidence="1">
    <location>
        <begin position="70"/>
        <end position="115"/>
    </location>
</feature>
<evidence type="ECO:0000313" key="3">
    <source>
        <dbReference type="Proteomes" id="UP000268014"/>
    </source>
</evidence>
<name>A0A0N4W8A5_HAEPC</name>
<dbReference type="GO" id="GO:0005085">
    <property type="term" value="F:guanyl-nucleotide exchange factor activity"/>
    <property type="evidence" value="ECO:0007669"/>
    <property type="project" value="InterPro"/>
</dbReference>
<dbReference type="Gene3D" id="1.10.840.10">
    <property type="entry name" value="Ras guanine-nucleotide exchange factors catalytic domain"/>
    <property type="match status" value="1"/>
</dbReference>
<dbReference type="OMA" id="WEDFPNF"/>
<keyword evidence="3" id="KW-1185">Reference proteome</keyword>
<dbReference type="EMBL" id="UZAF01016491">
    <property type="protein sequence ID" value="VDO28906.1"/>
    <property type="molecule type" value="Genomic_DNA"/>
</dbReference>
<dbReference type="GO" id="GO:0007264">
    <property type="term" value="P:small GTPase-mediated signal transduction"/>
    <property type="evidence" value="ECO:0007669"/>
    <property type="project" value="InterPro"/>
</dbReference>
<reference evidence="4" key="1">
    <citation type="submission" date="2016-04" db="UniProtKB">
        <authorList>
            <consortium name="WormBaseParasite"/>
        </authorList>
    </citation>
    <scope>IDENTIFICATION</scope>
</reference>
<sequence>MLGLGKIRRLPVPTKLVMGIQTAPEFFESINPKSDFNNDGDALETYLYEKSLKVQPKEGDKVPDVKPKRALHVLKSPGIKPPKTNHFSTSHHHAATSYSTQSSTAPSTPRADGEG</sequence>
<proteinExistence type="predicted"/>
<dbReference type="WBParaSite" id="HPLM_0000642401-mRNA-1">
    <property type="protein sequence ID" value="HPLM_0000642401-mRNA-1"/>
    <property type="gene ID" value="HPLM_0000642401"/>
</dbReference>
<dbReference type="STRING" id="6290.A0A0N4W8A5"/>
<evidence type="ECO:0000313" key="4">
    <source>
        <dbReference type="WBParaSite" id="HPLM_0000642401-mRNA-1"/>
    </source>
</evidence>
<gene>
    <name evidence="2" type="ORF">HPLM_LOCUS6416</name>
</gene>
<organism evidence="4">
    <name type="scientific">Haemonchus placei</name>
    <name type="common">Barber's pole worm</name>
    <dbReference type="NCBI Taxonomy" id="6290"/>
    <lineage>
        <taxon>Eukaryota</taxon>
        <taxon>Metazoa</taxon>
        <taxon>Ecdysozoa</taxon>
        <taxon>Nematoda</taxon>
        <taxon>Chromadorea</taxon>
        <taxon>Rhabditida</taxon>
        <taxon>Rhabditina</taxon>
        <taxon>Rhabditomorpha</taxon>
        <taxon>Strongyloidea</taxon>
        <taxon>Trichostrongylidae</taxon>
        <taxon>Haemonchus</taxon>
    </lineage>
</organism>
<accession>A0A0N4W8A5</accession>
<feature type="compositionally biased region" description="Low complexity" evidence="1">
    <location>
        <begin position="95"/>
        <end position="108"/>
    </location>
</feature>
<reference evidence="2 3" key="2">
    <citation type="submission" date="2018-11" db="EMBL/GenBank/DDBJ databases">
        <authorList>
            <consortium name="Pathogen Informatics"/>
        </authorList>
    </citation>
    <scope>NUCLEOTIDE SEQUENCE [LARGE SCALE GENOMIC DNA]</scope>
    <source>
        <strain evidence="2 3">MHpl1</strain>
    </source>
</reference>
<protein>
    <submittedName>
        <fullName evidence="4">AGC-kinase C-terminal domain-containing protein</fullName>
    </submittedName>
</protein>
<dbReference type="OrthoDB" id="5877569at2759"/>
<evidence type="ECO:0000313" key="2">
    <source>
        <dbReference type="EMBL" id="VDO28906.1"/>
    </source>
</evidence>